<comment type="subcellular location">
    <subcellularLocation>
        <location evidence="1">Membrane</location>
        <topology evidence="1">Peripheral membrane protein</topology>
    </subcellularLocation>
</comment>
<dbReference type="PROSITE" id="PS51746">
    <property type="entry name" value="PPM_2"/>
    <property type="match status" value="1"/>
</dbReference>
<dbReference type="PROSITE" id="PS01032">
    <property type="entry name" value="PPM_1"/>
    <property type="match status" value="1"/>
</dbReference>
<protein>
    <recommendedName>
        <fullName evidence="6">PPM-type phosphatase domain-containing protein</fullName>
    </recommendedName>
</protein>
<sequence length="367" mass="40418">MVGTADMQGFRVEMEDALTAALSLSSKHAGRAFFGVYDGHGGSRCSKYLETAMVKAIGDLQDPTDEGALKKACMAVDAEFLKRQNEREDGSTAVFCVVTPQEGKKMYDIVTANIGDSRAILIRSNGKVEPLTEDHKPNNPEEMERIQRAGGSVSSYRVDGQLALSRAIGDWNYKDNAQLKPEDQKVIPIPDVTSITANEGDTLLICCDGLFEQMTNEEVGGYVHKQLEETKYADPASVLQGLLDLSLERGSKDNMSALAVCFRDGTKYHKSGGEYIPGPYHQHKHNEKFKKAYLADAQRHGYEEEKLMTVVPKPPNGFKPSEEVEEAENPMQQMISKALEGQMGEDVKQRLLMAMFASQRAQGGGNQ</sequence>
<dbReference type="SMART" id="SM00332">
    <property type="entry name" value="PP2Cc"/>
    <property type="match status" value="1"/>
</dbReference>
<evidence type="ECO:0000256" key="3">
    <source>
        <dbReference type="ARBA" id="ARBA00022801"/>
    </source>
</evidence>
<name>A0A7S3ZC62_9EUKA</name>
<dbReference type="GO" id="GO:0016020">
    <property type="term" value="C:membrane"/>
    <property type="evidence" value="ECO:0007669"/>
    <property type="project" value="UniProtKB-SubCell"/>
</dbReference>
<accession>A0A7S3ZC62</accession>
<evidence type="ECO:0000256" key="4">
    <source>
        <dbReference type="ARBA" id="ARBA00022912"/>
    </source>
</evidence>
<keyword evidence="2" id="KW-0479">Metal-binding</keyword>
<dbReference type="AlphaFoldDB" id="A0A7S3ZC62"/>
<keyword evidence="3 5" id="KW-0378">Hydrolase</keyword>
<dbReference type="SMART" id="SM00331">
    <property type="entry name" value="PP2C_SIG"/>
    <property type="match status" value="1"/>
</dbReference>
<dbReference type="EMBL" id="HBIV01043656">
    <property type="protein sequence ID" value="CAE0678867.1"/>
    <property type="molecule type" value="Transcribed_RNA"/>
</dbReference>
<dbReference type="InterPro" id="IPR001932">
    <property type="entry name" value="PPM-type_phosphatase-like_dom"/>
</dbReference>
<evidence type="ECO:0000256" key="5">
    <source>
        <dbReference type="RuleBase" id="RU003465"/>
    </source>
</evidence>
<gene>
    <name evidence="7" type="ORF">LGLO00237_LOCUS30649</name>
</gene>
<dbReference type="SUPFAM" id="SSF81606">
    <property type="entry name" value="PP2C-like"/>
    <property type="match status" value="1"/>
</dbReference>
<reference evidence="7" key="1">
    <citation type="submission" date="2021-01" db="EMBL/GenBank/DDBJ databases">
        <authorList>
            <person name="Corre E."/>
            <person name="Pelletier E."/>
            <person name="Niang G."/>
            <person name="Scheremetjew M."/>
            <person name="Finn R."/>
            <person name="Kale V."/>
            <person name="Holt S."/>
            <person name="Cochrane G."/>
            <person name="Meng A."/>
            <person name="Brown T."/>
            <person name="Cohen L."/>
        </authorList>
    </citation>
    <scope>NUCLEOTIDE SEQUENCE</scope>
    <source>
        <strain evidence="7">CCCM811</strain>
    </source>
</reference>
<dbReference type="Pfam" id="PF00481">
    <property type="entry name" value="PP2C"/>
    <property type="match status" value="1"/>
</dbReference>
<dbReference type="PANTHER" id="PTHR47992">
    <property type="entry name" value="PROTEIN PHOSPHATASE"/>
    <property type="match status" value="1"/>
</dbReference>
<evidence type="ECO:0000256" key="1">
    <source>
        <dbReference type="ARBA" id="ARBA00004170"/>
    </source>
</evidence>
<evidence type="ECO:0000259" key="6">
    <source>
        <dbReference type="PROSITE" id="PS51746"/>
    </source>
</evidence>
<dbReference type="GO" id="GO:0004722">
    <property type="term" value="F:protein serine/threonine phosphatase activity"/>
    <property type="evidence" value="ECO:0007669"/>
    <property type="project" value="InterPro"/>
</dbReference>
<dbReference type="Gene3D" id="3.60.40.10">
    <property type="entry name" value="PPM-type phosphatase domain"/>
    <property type="match status" value="1"/>
</dbReference>
<dbReference type="InterPro" id="IPR036457">
    <property type="entry name" value="PPM-type-like_dom_sf"/>
</dbReference>
<dbReference type="InterPro" id="IPR015655">
    <property type="entry name" value="PP2C"/>
</dbReference>
<feature type="domain" description="PPM-type phosphatase" evidence="6">
    <location>
        <begin position="1"/>
        <end position="262"/>
    </location>
</feature>
<dbReference type="CDD" id="cd00143">
    <property type="entry name" value="PP2Cc"/>
    <property type="match status" value="1"/>
</dbReference>
<evidence type="ECO:0000313" key="7">
    <source>
        <dbReference type="EMBL" id="CAE0678867.1"/>
    </source>
</evidence>
<dbReference type="InterPro" id="IPR000222">
    <property type="entry name" value="PP2C_BS"/>
</dbReference>
<dbReference type="GO" id="GO:0046872">
    <property type="term" value="F:metal ion binding"/>
    <property type="evidence" value="ECO:0007669"/>
    <property type="project" value="UniProtKB-KW"/>
</dbReference>
<comment type="similarity">
    <text evidence="5">Belongs to the PP2C family.</text>
</comment>
<organism evidence="7">
    <name type="scientific">Lotharella globosa</name>
    <dbReference type="NCBI Taxonomy" id="91324"/>
    <lineage>
        <taxon>Eukaryota</taxon>
        <taxon>Sar</taxon>
        <taxon>Rhizaria</taxon>
        <taxon>Cercozoa</taxon>
        <taxon>Chlorarachniophyceae</taxon>
        <taxon>Lotharella</taxon>
    </lineage>
</organism>
<proteinExistence type="inferred from homology"/>
<evidence type="ECO:0000256" key="2">
    <source>
        <dbReference type="ARBA" id="ARBA00022723"/>
    </source>
</evidence>
<keyword evidence="4 5" id="KW-0904">Protein phosphatase</keyword>